<organism evidence="7">
    <name type="scientific">Hydra vulgaris</name>
    <name type="common">Hydra</name>
    <name type="synonym">Hydra attenuata</name>
    <dbReference type="NCBI Taxonomy" id="6087"/>
    <lineage>
        <taxon>Eukaryota</taxon>
        <taxon>Metazoa</taxon>
        <taxon>Cnidaria</taxon>
        <taxon>Hydrozoa</taxon>
        <taxon>Hydroidolina</taxon>
        <taxon>Anthoathecata</taxon>
        <taxon>Aplanulata</taxon>
        <taxon>Hydridae</taxon>
        <taxon>Hydra</taxon>
    </lineage>
</organism>
<evidence type="ECO:0000256" key="2">
    <source>
        <dbReference type="ARBA" id="ARBA00004245"/>
    </source>
</evidence>
<dbReference type="PANTHER" id="PTHR21490">
    <property type="entry name" value="ENKURIN-RELATED"/>
    <property type="match status" value="1"/>
</dbReference>
<dbReference type="GO" id="GO:0005879">
    <property type="term" value="C:axonemal microtubule"/>
    <property type="evidence" value="ECO:0007669"/>
    <property type="project" value="TreeGrafter"/>
</dbReference>
<keyword evidence="3" id="KW-0963">Cytoplasm</keyword>
<dbReference type="InterPro" id="IPR027012">
    <property type="entry name" value="Enkurin_dom"/>
</dbReference>
<evidence type="ECO:0000259" key="6">
    <source>
        <dbReference type="PROSITE" id="PS51665"/>
    </source>
</evidence>
<name>T2M9C7_HYDVU</name>
<sequence length="266" mass="30682">MLPVSYKKKEEELEESIYKLIPKTPENKSKSKRYKSVFNDSVKNEIKSIKKEKKTLGPVSVCLNTPENYLKKRSMLPQLIKDDKCNKNEEKKSPVSKHDENVVLLSKTNKDFISRNAVENILSIPKKPACKFTDTRNGTTHTLEKSGLVPMYLKKKSYGKLPGYLTDRNRELSLLQNEYDLFVQESINHGAMKCLSSTERDSIISGLKLNWEEIHHQYQGLSVVTDTAPKRNRKERMEAVMNQLEKDIELLESHSKIYVSNPTYLS</sequence>
<reference evidence="7" key="1">
    <citation type="journal article" date="2013" name="Genome Biol. Evol.">
        <title>Punctuated emergences of genetic and phenotypic innovations in eumetazoan, bilaterian, euteleostome, and hominidae ancestors.</title>
        <authorList>
            <person name="Wenger Y."/>
            <person name="Galliot B."/>
        </authorList>
    </citation>
    <scope>NUCLEOTIDE SEQUENCE</scope>
    <source>
        <tissue evidence="7">Whole animals</tissue>
    </source>
</reference>
<evidence type="ECO:0000256" key="1">
    <source>
        <dbReference type="ARBA" id="ARBA00004138"/>
    </source>
</evidence>
<comment type="subcellular location">
    <subcellularLocation>
        <location evidence="1">Cell projection</location>
        <location evidence="1">Cilium</location>
    </subcellularLocation>
    <subcellularLocation>
        <location evidence="2">Cytoplasm</location>
        <location evidence="2">Cytoskeleton</location>
    </subcellularLocation>
</comment>
<dbReference type="AlphaFoldDB" id="T2M9C7"/>
<proteinExistence type="evidence at transcript level"/>
<feature type="domain" description="Enkurin" evidence="6">
    <location>
        <begin position="167"/>
        <end position="259"/>
    </location>
</feature>
<evidence type="ECO:0000256" key="5">
    <source>
        <dbReference type="ARBA" id="ARBA00023273"/>
    </source>
</evidence>
<evidence type="ECO:0000313" key="7">
    <source>
        <dbReference type="EMBL" id="CDG68542.1"/>
    </source>
</evidence>
<keyword evidence="5" id="KW-0966">Cell projection</keyword>
<dbReference type="PANTHER" id="PTHR21490:SF0">
    <property type="entry name" value="ENKURIN"/>
    <property type="match status" value="1"/>
</dbReference>
<protein>
    <submittedName>
        <fullName evidence="7">Enkurin</fullName>
    </submittedName>
</protein>
<keyword evidence="4" id="KW-0206">Cytoskeleton</keyword>
<evidence type="ECO:0000256" key="4">
    <source>
        <dbReference type="ARBA" id="ARBA00023212"/>
    </source>
</evidence>
<dbReference type="PROSITE" id="PS51665">
    <property type="entry name" value="ENKURIN"/>
    <property type="match status" value="1"/>
</dbReference>
<dbReference type="EMBL" id="HAAD01002310">
    <property type="protein sequence ID" value="CDG68542.1"/>
    <property type="molecule type" value="mRNA"/>
</dbReference>
<dbReference type="OMA" id="DIPSRYD"/>
<dbReference type="InterPro" id="IPR052102">
    <property type="entry name" value="Enkurin_domain-protein"/>
</dbReference>
<dbReference type="OrthoDB" id="2123594at2759"/>
<accession>T2M9C7</accession>
<evidence type="ECO:0000256" key="3">
    <source>
        <dbReference type="ARBA" id="ARBA00022490"/>
    </source>
</evidence>
<dbReference type="Pfam" id="PF13864">
    <property type="entry name" value="Enkurin"/>
    <property type="match status" value="1"/>
</dbReference>
<dbReference type="GO" id="GO:0005516">
    <property type="term" value="F:calmodulin binding"/>
    <property type="evidence" value="ECO:0007669"/>
    <property type="project" value="TreeGrafter"/>
</dbReference>
<dbReference type="GO" id="GO:0001669">
    <property type="term" value="C:acrosomal vesicle"/>
    <property type="evidence" value="ECO:0007669"/>
    <property type="project" value="TreeGrafter"/>
</dbReference>
<gene>
    <name evidence="7" type="primary">ENKUR</name>
</gene>
<dbReference type="KEGG" id="hmg:100206807"/>